<dbReference type="AlphaFoldDB" id="A0A7S3I365"/>
<dbReference type="EMBL" id="HBIE01023974">
    <property type="protein sequence ID" value="CAE0312460.1"/>
    <property type="molecule type" value="Transcribed_RNA"/>
</dbReference>
<accession>A0A7S3I365</accession>
<organism evidence="1">
    <name type="scientific">Favella ehrenbergii</name>
    <dbReference type="NCBI Taxonomy" id="182087"/>
    <lineage>
        <taxon>Eukaryota</taxon>
        <taxon>Sar</taxon>
        <taxon>Alveolata</taxon>
        <taxon>Ciliophora</taxon>
        <taxon>Intramacronucleata</taxon>
        <taxon>Spirotrichea</taxon>
        <taxon>Choreotrichia</taxon>
        <taxon>Tintinnida</taxon>
        <taxon>Xystonellidae</taxon>
        <taxon>Favella</taxon>
    </lineage>
</organism>
<gene>
    <name evidence="1" type="ORF">FEHR0123_LOCUS7382</name>
</gene>
<proteinExistence type="predicted"/>
<sequence length="126" mass="13476">MPPKGGKSSHSVGSWLPVLNEGAPVSDANPGFFIFSLSFSSALLSKSLKCYLLFCVKISPDALAASAFFWAAAAEGDAGLGPPAGAASFFGLHLAHFKNDLLKQIHHLWLRQLPLVEVKWVSLLEI</sequence>
<protein>
    <submittedName>
        <fullName evidence="1">Uncharacterized protein</fullName>
    </submittedName>
</protein>
<reference evidence="1" key="1">
    <citation type="submission" date="2021-01" db="EMBL/GenBank/DDBJ databases">
        <authorList>
            <person name="Corre E."/>
            <person name="Pelletier E."/>
            <person name="Niang G."/>
            <person name="Scheremetjew M."/>
            <person name="Finn R."/>
            <person name="Kale V."/>
            <person name="Holt S."/>
            <person name="Cochrane G."/>
            <person name="Meng A."/>
            <person name="Brown T."/>
            <person name="Cohen L."/>
        </authorList>
    </citation>
    <scope>NUCLEOTIDE SEQUENCE</scope>
    <source>
        <strain evidence="1">Fehren 1</strain>
    </source>
</reference>
<name>A0A7S3I365_9SPIT</name>
<evidence type="ECO:0000313" key="1">
    <source>
        <dbReference type="EMBL" id="CAE0312460.1"/>
    </source>
</evidence>